<gene>
    <name evidence="8" type="ORF">BS47DRAFT_1341426</name>
</gene>
<reference evidence="8" key="1">
    <citation type="journal article" date="2020" name="Nat. Commun.">
        <title>Large-scale genome sequencing of mycorrhizal fungi provides insights into the early evolution of symbiotic traits.</title>
        <authorList>
            <person name="Miyauchi S."/>
            <person name="Kiss E."/>
            <person name="Kuo A."/>
            <person name="Drula E."/>
            <person name="Kohler A."/>
            <person name="Sanchez-Garcia M."/>
            <person name="Morin E."/>
            <person name="Andreopoulos B."/>
            <person name="Barry K.W."/>
            <person name="Bonito G."/>
            <person name="Buee M."/>
            <person name="Carver A."/>
            <person name="Chen C."/>
            <person name="Cichocki N."/>
            <person name="Clum A."/>
            <person name="Culley D."/>
            <person name="Crous P.W."/>
            <person name="Fauchery L."/>
            <person name="Girlanda M."/>
            <person name="Hayes R.D."/>
            <person name="Keri Z."/>
            <person name="LaButti K."/>
            <person name="Lipzen A."/>
            <person name="Lombard V."/>
            <person name="Magnuson J."/>
            <person name="Maillard F."/>
            <person name="Murat C."/>
            <person name="Nolan M."/>
            <person name="Ohm R.A."/>
            <person name="Pangilinan J."/>
            <person name="Pereira M.F."/>
            <person name="Perotto S."/>
            <person name="Peter M."/>
            <person name="Pfister S."/>
            <person name="Riley R."/>
            <person name="Sitrit Y."/>
            <person name="Stielow J.B."/>
            <person name="Szollosi G."/>
            <person name="Zifcakova L."/>
            <person name="Stursova M."/>
            <person name="Spatafora J.W."/>
            <person name="Tedersoo L."/>
            <person name="Vaario L.M."/>
            <person name="Yamada A."/>
            <person name="Yan M."/>
            <person name="Wang P."/>
            <person name="Xu J."/>
            <person name="Bruns T."/>
            <person name="Baldrian P."/>
            <person name="Vilgalys R."/>
            <person name="Dunand C."/>
            <person name="Henrissat B."/>
            <person name="Grigoriev I.V."/>
            <person name="Hibbett D."/>
            <person name="Nagy L.G."/>
            <person name="Martin F.M."/>
        </authorList>
    </citation>
    <scope>NUCLEOTIDE SEQUENCE</scope>
    <source>
        <strain evidence="8">UP504</strain>
    </source>
</reference>
<dbReference type="AlphaFoldDB" id="A0A9P6B1R0"/>
<dbReference type="Pfam" id="PF07690">
    <property type="entry name" value="MFS_1"/>
    <property type="match status" value="1"/>
</dbReference>
<dbReference type="SUPFAM" id="SSF103473">
    <property type="entry name" value="MFS general substrate transporter"/>
    <property type="match status" value="1"/>
</dbReference>
<feature type="transmembrane region" description="Helical" evidence="6">
    <location>
        <begin position="250"/>
        <end position="272"/>
    </location>
</feature>
<dbReference type="CDD" id="cd17323">
    <property type="entry name" value="MFS_Tpo1_MDR_like"/>
    <property type="match status" value="1"/>
</dbReference>
<evidence type="ECO:0000259" key="7">
    <source>
        <dbReference type="PROSITE" id="PS50850"/>
    </source>
</evidence>
<dbReference type="InterPro" id="IPR036259">
    <property type="entry name" value="MFS_trans_sf"/>
</dbReference>
<evidence type="ECO:0000256" key="5">
    <source>
        <dbReference type="SAM" id="MobiDB-lite"/>
    </source>
</evidence>
<dbReference type="EMBL" id="MU128944">
    <property type="protein sequence ID" value="KAF9516079.1"/>
    <property type="molecule type" value="Genomic_DNA"/>
</dbReference>
<keyword evidence="9" id="KW-1185">Reference proteome</keyword>
<keyword evidence="3 6" id="KW-1133">Transmembrane helix</keyword>
<dbReference type="InterPro" id="IPR011701">
    <property type="entry name" value="MFS"/>
</dbReference>
<accession>A0A9P6B1R0</accession>
<dbReference type="InterPro" id="IPR020846">
    <property type="entry name" value="MFS_dom"/>
</dbReference>
<dbReference type="GO" id="GO:0005886">
    <property type="term" value="C:plasma membrane"/>
    <property type="evidence" value="ECO:0007669"/>
    <property type="project" value="TreeGrafter"/>
</dbReference>
<dbReference type="GO" id="GO:1990961">
    <property type="term" value="P:xenobiotic detoxification by transmembrane export across the plasma membrane"/>
    <property type="evidence" value="ECO:0007669"/>
    <property type="project" value="TreeGrafter"/>
</dbReference>
<dbReference type="GO" id="GO:0015244">
    <property type="term" value="F:fluconazole transmembrane transporter activity"/>
    <property type="evidence" value="ECO:0007669"/>
    <property type="project" value="TreeGrafter"/>
</dbReference>
<feature type="transmembrane region" description="Helical" evidence="6">
    <location>
        <begin position="484"/>
        <end position="505"/>
    </location>
</feature>
<feature type="transmembrane region" description="Helical" evidence="6">
    <location>
        <begin position="447"/>
        <end position="472"/>
    </location>
</feature>
<feature type="region of interest" description="Disordered" evidence="5">
    <location>
        <begin position="42"/>
        <end position="77"/>
    </location>
</feature>
<dbReference type="Gene3D" id="1.20.1250.20">
    <property type="entry name" value="MFS general substrate transporter like domains"/>
    <property type="match status" value="1"/>
</dbReference>
<dbReference type="PANTHER" id="PTHR23502:SF23">
    <property type="entry name" value="FLUCONAZOLE RESISTANCE PROTEIN 1"/>
    <property type="match status" value="1"/>
</dbReference>
<evidence type="ECO:0000256" key="4">
    <source>
        <dbReference type="ARBA" id="ARBA00023136"/>
    </source>
</evidence>
<dbReference type="FunFam" id="1.20.1250.20:FF:000011">
    <property type="entry name" value="MFS multidrug transporter, putative"/>
    <property type="match status" value="1"/>
</dbReference>
<evidence type="ECO:0000256" key="1">
    <source>
        <dbReference type="ARBA" id="ARBA00004141"/>
    </source>
</evidence>
<feature type="transmembrane region" description="Helical" evidence="6">
    <location>
        <begin position="284"/>
        <end position="308"/>
    </location>
</feature>
<comment type="caution">
    <text evidence="8">The sequence shown here is derived from an EMBL/GenBank/DDBJ whole genome shotgun (WGS) entry which is preliminary data.</text>
</comment>
<sequence length="548" mass="60157">MLDLVRDSTVGGILNHISGGRILPYADQKPGYQPSNRYRFAQSTARDEKALSSPASLQSPQDDPELGGTKTPPANSDTVVSKEAHLSQANVIDNAVDPNLVDWDGPDDPDNPMNWSFKKRLTVHFALCLLTVSVYIGSAIYTASIPGVITHFHVSPVVSTLGLSLYVLAYGIGPMVFCPLQEVPAIGRRPVYIVTLLIFVCLQVPTALAPNIGSLLVLRFLAGFFCSPVLATGGASIADMFLGPNMPYPMALWAMFGVAGPVFGPIVGGFAAQAKGWQWPIWELLWLSGGTLILLLFFFPETLGDTILYKRAKRLRKLTGNKQLRSASEIKMAQMKPTVIAIQYLVRPFQLMMEPAVFFINLYVGLAYAVFYLWFEAFPLVFVDLHGFKQGSAFVYVLYIYYYLNPKWMRQGYLTPEERLVLAVVSGPTIPISLFIFGWTAKRSIHWIAPVIGASLYIPGLFLLFQSAIIYLPLSYPEYAASVLAGNAFVRSVMAAAFPVFGRAFYSRLGIGGGCSLLAGIAIIMIPCSYVLMKEGAYLRSRSKYATA</sequence>
<feature type="transmembrane region" description="Helical" evidence="6">
    <location>
        <begin position="121"/>
        <end position="145"/>
    </location>
</feature>
<keyword evidence="4 6" id="KW-0472">Membrane</keyword>
<evidence type="ECO:0000313" key="9">
    <source>
        <dbReference type="Proteomes" id="UP000886523"/>
    </source>
</evidence>
<feature type="transmembrane region" description="Helical" evidence="6">
    <location>
        <begin position="216"/>
        <end position="238"/>
    </location>
</feature>
<name>A0A9P6B1R0_9AGAM</name>
<comment type="subcellular location">
    <subcellularLocation>
        <location evidence="1">Membrane</location>
        <topology evidence="1">Multi-pass membrane protein</topology>
    </subcellularLocation>
</comment>
<dbReference type="Proteomes" id="UP000886523">
    <property type="component" value="Unassembled WGS sequence"/>
</dbReference>
<evidence type="ECO:0000256" key="6">
    <source>
        <dbReference type="SAM" id="Phobius"/>
    </source>
</evidence>
<dbReference type="PANTHER" id="PTHR23502">
    <property type="entry name" value="MAJOR FACILITATOR SUPERFAMILY"/>
    <property type="match status" value="1"/>
</dbReference>
<evidence type="ECO:0000256" key="3">
    <source>
        <dbReference type="ARBA" id="ARBA00022989"/>
    </source>
</evidence>
<feature type="transmembrane region" description="Helical" evidence="6">
    <location>
        <begin position="356"/>
        <end position="375"/>
    </location>
</feature>
<feature type="transmembrane region" description="Helical" evidence="6">
    <location>
        <begin position="511"/>
        <end position="533"/>
    </location>
</feature>
<evidence type="ECO:0000256" key="2">
    <source>
        <dbReference type="ARBA" id="ARBA00022692"/>
    </source>
</evidence>
<feature type="domain" description="Major facilitator superfamily (MFS) profile" evidence="7">
    <location>
        <begin position="123"/>
        <end position="548"/>
    </location>
</feature>
<feature type="transmembrane region" description="Helical" evidence="6">
    <location>
        <begin position="190"/>
        <end position="210"/>
    </location>
</feature>
<organism evidence="8 9">
    <name type="scientific">Hydnum rufescens UP504</name>
    <dbReference type="NCBI Taxonomy" id="1448309"/>
    <lineage>
        <taxon>Eukaryota</taxon>
        <taxon>Fungi</taxon>
        <taxon>Dikarya</taxon>
        <taxon>Basidiomycota</taxon>
        <taxon>Agaricomycotina</taxon>
        <taxon>Agaricomycetes</taxon>
        <taxon>Cantharellales</taxon>
        <taxon>Hydnaceae</taxon>
        <taxon>Hydnum</taxon>
    </lineage>
</organism>
<evidence type="ECO:0000313" key="8">
    <source>
        <dbReference type="EMBL" id="KAF9516079.1"/>
    </source>
</evidence>
<dbReference type="PROSITE" id="PS50850">
    <property type="entry name" value="MFS"/>
    <property type="match status" value="1"/>
</dbReference>
<keyword evidence="2 6" id="KW-0812">Transmembrane</keyword>
<feature type="transmembrane region" description="Helical" evidence="6">
    <location>
        <begin position="420"/>
        <end position="441"/>
    </location>
</feature>
<protein>
    <recommendedName>
        <fullName evidence="7">Major facilitator superfamily (MFS) profile domain-containing protein</fullName>
    </recommendedName>
</protein>
<feature type="transmembrane region" description="Helical" evidence="6">
    <location>
        <begin position="157"/>
        <end position="178"/>
    </location>
</feature>
<dbReference type="OrthoDB" id="3357846at2759"/>
<proteinExistence type="predicted"/>